<gene>
    <name evidence="1" type="ORF">BDV24DRAFT_126285</name>
</gene>
<organism evidence="1">
    <name type="scientific">Aspergillus arachidicola</name>
    <dbReference type="NCBI Taxonomy" id="656916"/>
    <lineage>
        <taxon>Eukaryota</taxon>
        <taxon>Fungi</taxon>
        <taxon>Dikarya</taxon>
        <taxon>Ascomycota</taxon>
        <taxon>Pezizomycotina</taxon>
        <taxon>Eurotiomycetes</taxon>
        <taxon>Eurotiomycetidae</taxon>
        <taxon>Eurotiales</taxon>
        <taxon>Aspergillaceae</taxon>
        <taxon>Aspergillus</taxon>
        <taxon>Aspergillus subgen. Circumdati</taxon>
    </lineage>
</organism>
<accession>A0A5N6YI67</accession>
<dbReference type="AlphaFoldDB" id="A0A5N6YI67"/>
<name>A0A5N6YI67_9EURO</name>
<evidence type="ECO:0000313" key="1">
    <source>
        <dbReference type="EMBL" id="KAE8345172.1"/>
    </source>
</evidence>
<proteinExistence type="predicted"/>
<sequence>MSLKSSLLAMGVAQPGPDICVSMSCSSHIEFVSRRLPVYCGKGTGQVGRWLTGKGFDLQLYINPGTLAVQGLPFT</sequence>
<protein>
    <submittedName>
        <fullName evidence="1">Uncharacterized protein</fullName>
    </submittedName>
</protein>
<reference evidence="1" key="1">
    <citation type="submission" date="2019-04" db="EMBL/GenBank/DDBJ databases">
        <title>Friends and foes A comparative genomics study of 23 Aspergillus species from section Flavi.</title>
        <authorList>
            <consortium name="DOE Joint Genome Institute"/>
            <person name="Kjaerbolling I."/>
            <person name="Vesth T."/>
            <person name="Frisvad J.C."/>
            <person name="Nybo J.L."/>
            <person name="Theobald S."/>
            <person name="Kildgaard S."/>
            <person name="Isbrandt T."/>
            <person name="Kuo A."/>
            <person name="Sato A."/>
            <person name="Lyhne E.K."/>
            <person name="Kogle M.E."/>
            <person name="Wiebenga A."/>
            <person name="Kun R.S."/>
            <person name="Lubbers R.J."/>
            <person name="Makela M.R."/>
            <person name="Barry K."/>
            <person name="Chovatia M."/>
            <person name="Clum A."/>
            <person name="Daum C."/>
            <person name="Haridas S."/>
            <person name="He G."/>
            <person name="LaButti K."/>
            <person name="Lipzen A."/>
            <person name="Mondo S."/>
            <person name="Riley R."/>
            <person name="Salamov A."/>
            <person name="Simmons B.A."/>
            <person name="Magnuson J.K."/>
            <person name="Henrissat B."/>
            <person name="Mortensen U.H."/>
            <person name="Larsen T.O."/>
            <person name="Devries R.P."/>
            <person name="Grigoriev I.V."/>
            <person name="Machida M."/>
            <person name="Baker S.E."/>
            <person name="Andersen M.R."/>
        </authorList>
    </citation>
    <scope>NUCLEOTIDE SEQUENCE</scope>
    <source>
        <strain evidence="1">CBS 117612</strain>
    </source>
</reference>
<dbReference type="EMBL" id="ML737121">
    <property type="protein sequence ID" value="KAE8345172.1"/>
    <property type="molecule type" value="Genomic_DNA"/>
</dbReference>
<dbReference type="Proteomes" id="UP000325558">
    <property type="component" value="Unassembled WGS sequence"/>
</dbReference>